<dbReference type="Proteomes" id="UP000218418">
    <property type="component" value="Plasmid plasmid4"/>
</dbReference>
<dbReference type="EMBL" id="AP018231">
    <property type="protein sequence ID" value="BAY87981.1"/>
    <property type="molecule type" value="Genomic_DNA"/>
</dbReference>
<dbReference type="OrthoDB" id="9182727at2"/>
<name>A0A1Z4M3M4_9CYAN</name>
<evidence type="ECO:0000313" key="1">
    <source>
        <dbReference type="EMBL" id="BAY87981.1"/>
    </source>
</evidence>
<accession>A0A1Z4M3M4</accession>
<proteinExistence type="predicted"/>
<protein>
    <submittedName>
        <fullName evidence="1">Uncharacterized protein</fullName>
    </submittedName>
</protein>
<reference evidence="1 2" key="1">
    <citation type="submission" date="2017-06" db="EMBL/GenBank/DDBJ databases">
        <title>Genome sequencing of cyanobaciteial culture collection at National Institute for Environmental Studies (NIES).</title>
        <authorList>
            <person name="Hirose Y."/>
            <person name="Shimura Y."/>
            <person name="Fujisawa T."/>
            <person name="Nakamura Y."/>
            <person name="Kawachi M."/>
        </authorList>
    </citation>
    <scope>NUCLEOTIDE SEQUENCE [LARGE SCALE GENOMIC DNA]</scope>
    <source>
        <strain evidence="1 2">NIES-267</strain>
        <plasmid evidence="2">Plasmid4 dna</plasmid>
    </source>
</reference>
<keyword evidence="1" id="KW-0614">Plasmid</keyword>
<keyword evidence="2" id="KW-1185">Reference proteome</keyword>
<geneLocation type="plasmid" evidence="2">
    <name>Plasmid4 dna</name>
</geneLocation>
<evidence type="ECO:0000313" key="2">
    <source>
        <dbReference type="Proteomes" id="UP000218418"/>
    </source>
</evidence>
<organism evidence="1 2">
    <name type="scientific">Calothrix parasitica NIES-267</name>
    <dbReference type="NCBI Taxonomy" id="1973488"/>
    <lineage>
        <taxon>Bacteria</taxon>
        <taxon>Bacillati</taxon>
        <taxon>Cyanobacteriota</taxon>
        <taxon>Cyanophyceae</taxon>
        <taxon>Nostocales</taxon>
        <taxon>Calotrichaceae</taxon>
        <taxon>Calothrix</taxon>
    </lineage>
</organism>
<gene>
    <name evidence="1" type="ORF">NIES267_75230</name>
</gene>
<dbReference type="AlphaFoldDB" id="A0A1Z4M3M4"/>
<sequence length="283" mass="32980">MIEQLLLTKRLFEEGEKYSLQNDPISAGLAISLFQDSIESVIWLVTKDLGLNIKEKESFTVLLDKVHQELDDNQSIKIPLKAKIQELNKARVSFKHYGILPDISQANKFHGYTEAYLRTIFELYFKKDFDDISMSDLIASDEIRLLIKQAEKNLSIKDYKSCVDEIAKAKAKLFYKIKLFIPEVDRNLGIVDYLFDKQISSQIRKVFRYMSDYMKKLREISIINILGISVKEYNHFSQMLPHANFFGVGNIQVIHKYNNYTEEDTKFLLKFIVDLALKIQEIG</sequence>